<reference evidence="3 4" key="1">
    <citation type="submission" date="2017-06" db="EMBL/GenBank/DDBJ databases">
        <title>A platform for efficient transgenesis in Macrostomum lignano, a flatworm model organism for stem cell research.</title>
        <authorList>
            <person name="Berezikov E."/>
        </authorList>
    </citation>
    <scope>NUCLEOTIDE SEQUENCE [LARGE SCALE GENOMIC DNA]</scope>
    <source>
        <strain evidence="3">DV1</strain>
        <tissue evidence="3">Whole organism</tissue>
    </source>
</reference>
<evidence type="ECO:0000313" key="3">
    <source>
        <dbReference type="EMBL" id="PAA72390.1"/>
    </source>
</evidence>
<keyword evidence="4" id="KW-1185">Reference proteome</keyword>
<accession>A0A267FF22</accession>
<name>A0A267FF22_9PLAT</name>
<dbReference type="OrthoDB" id="414418at2759"/>
<keyword evidence="2" id="KW-0472">Membrane</keyword>
<feature type="compositionally biased region" description="Low complexity" evidence="1">
    <location>
        <begin position="373"/>
        <end position="392"/>
    </location>
</feature>
<evidence type="ECO:0000313" key="4">
    <source>
        <dbReference type="Proteomes" id="UP000215902"/>
    </source>
</evidence>
<keyword evidence="2" id="KW-0812">Transmembrane</keyword>
<evidence type="ECO:0000256" key="2">
    <source>
        <dbReference type="SAM" id="Phobius"/>
    </source>
</evidence>
<feature type="transmembrane region" description="Helical" evidence="2">
    <location>
        <begin position="456"/>
        <end position="479"/>
    </location>
</feature>
<evidence type="ECO:0000256" key="1">
    <source>
        <dbReference type="SAM" id="MobiDB-lite"/>
    </source>
</evidence>
<comment type="caution">
    <text evidence="3">The sequence shown here is derived from an EMBL/GenBank/DDBJ whole genome shotgun (WGS) entry which is preliminary data.</text>
</comment>
<feature type="region of interest" description="Disordered" evidence="1">
    <location>
        <begin position="373"/>
        <end position="397"/>
    </location>
</feature>
<keyword evidence="2" id="KW-1133">Transmembrane helix</keyword>
<proteinExistence type="predicted"/>
<dbReference type="AlphaFoldDB" id="A0A267FF22"/>
<dbReference type="EMBL" id="NIVC01001095">
    <property type="protein sequence ID" value="PAA72390.1"/>
    <property type="molecule type" value="Genomic_DNA"/>
</dbReference>
<protein>
    <submittedName>
        <fullName evidence="3">Uncharacterized protein</fullName>
    </submittedName>
</protein>
<sequence length="494" mass="53518">MNYPFYIVNTNSNEDKRRFTAICKILARRGYKQEEINQAVAATTLAGDRVAAAWLCNHSNDPSLGGASPREFYLHLCPVGSVESSFQEFWSRYRAARGWCASMDFMPHATIVEPFEVSPSSYLDLLRAYNTAARLFSNRRLVKRLRLVPSNFNDNHLRFVIEADQALLDLAGVFLSACERVGIRVTARQPPHLLSLCCDFQQAQYLQVQKEISEHFRLDPDTRAVLPDPSDAAAPAASASGAWQLRLLSRDVRLKNGLTEQLYPLYRMSCERPLAEDCDGDLHYSSTDRVALVGRVNPPKHSWGLGFNVETGVMGNFPLLCAQRIPCCEAWTLHRVTDMQCNIGLVGSSLQSTADQQDPSVATGVVAIPPSNNSNASCSASSSSSSSATTASGNEATPTQSVGLALMSNGANASATSATPASAAATTASTAPYQQLAYRGASSNGSGSCSGDSFDVVIFLSIFLLLGTSVKLAPGWLFVMVHSLRHLVFLETQA</sequence>
<gene>
    <name evidence="3" type="ORF">BOX15_Mlig023827g1</name>
</gene>
<dbReference type="STRING" id="282301.A0A267FF22"/>
<dbReference type="Proteomes" id="UP000215902">
    <property type="component" value="Unassembled WGS sequence"/>
</dbReference>
<organism evidence="3 4">
    <name type="scientific">Macrostomum lignano</name>
    <dbReference type="NCBI Taxonomy" id="282301"/>
    <lineage>
        <taxon>Eukaryota</taxon>
        <taxon>Metazoa</taxon>
        <taxon>Spiralia</taxon>
        <taxon>Lophotrochozoa</taxon>
        <taxon>Platyhelminthes</taxon>
        <taxon>Rhabditophora</taxon>
        <taxon>Macrostomorpha</taxon>
        <taxon>Macrostomida</taxon>
        <taxon>Macrostomidae</taxon>
        <taxon>Macrostomum</taxon>
    </lineage>
</organism>